<reference evidence="2" key="1">
    <citation type="journal article" date="2015" name="Nat. Genet.">
        <title>The genome and transcriptome of the zoonotic hookworm Ancylostoma ceylanicum identify infection-specific gene families.</title>
        <authorList>
            <person name="Schwarz E.M."/>
            <person name="Hu Y."/>
            <person name="Antoshechkin I."/>
            <person name="Miller M.M."/>
            <person name="Sternberg P.W."/>
            <person name="Aroian R.V."/>
        </authorList>
    </citation>
    <scope>NUCLEOTIDE SEQUENCE</scope>
    <source>
        <strain evidence="2">HY135</strain>
    </source>
</reference>
<accession>A0A016TPB1</accession>
<dbReference type="AlphaFoldDB" id="A0A016TPB1"/>
<proteinExistence type="predicted"/>
<name>A0A016TPB1_9BILA</name>
<organism evidence="1 2">
    <name type="scientific">Ancylostoma ceylanicum</name>
    <dbReference type="NCBI Taxonomy" id="53326"/>
    <lineage>
        <taxon>Eukaryota</taxon>
        <taxon>Metazoa</taxon>
        <taxon>Ecdysozoa</taxon>
        <taxon>Nematoda</taxon>
        <taxon>Chromadorea</taxon>
        <taxon>Rhabditida</taxon>
        <taxon>Rhabditina</taxon>
        <taxon>Rhabditomorpha</taxon>
        <taxon>Strongyloidea</taxon>
        <taxon>Ancylostomatidae</taxon>
        <taxon>Ancylostomatinae</taxon>
        <taxon>Ancylostoma</taxon>
    </lineage>
</organism>
<dbReference type="EMBL" id="JARK01001423">
    <property type="protein sequence ID" value="EYC04585.1"/>
    <property type="molecule type" value="Genomic_DNA"/>
</dbReference>
<protein>
    <submittedName>
        <fullName evidence="1">Uncharacterized protein</fullName>
    </submittedName>
</protein>
<keyword evidence="2" id="KW-1185">Reference proteome</keyword>
<evidence type="ECO:0000313" key="2">
    <source>
        <dbReference type="Proteomes" id="UP000024635"/>
    </source>
</evidence>
<comment type="caution">
    <text evidence="1">The sequence shown here is derived from an EMBL/GenBank/DDBJ whole genome shotgun (WGS) entry which is preliminary data.</text>
</comment>
<sequence>MFILRRDATVVANCSNAMGPEWKHAQTAVVMWARRLIKRTHKRLTLTPNRAMCVILRVGKFANICMEQPRGATASLFVASRVL</sequence>
<dbReference type="Proteomes" id="UP000024635">
    <property type="component" value="Unassembled WGS sequence"/>
</dbReference>
<evidence type="ECO:0000313" key="1">
    <source>
        <dbReference type="EMBL" id="EYC04585.1"/>
    </source>
</evidence>
<gene>
    <name evidence="1" type="primary">Acey_s0087.g2097</name>
    <name evidence="1" type="ORF">Y032_0087g2097</name>
</gene>